<feature type="compositionally biased region" description="Low complexity" evidence="1">
    <location>
        <begin position="1731"/>
        <end position="1747"/>
    </location>
</feature>
<proteinExistence type="predicted"/>
<name>A0A6P8WUW1_DROAB</name>
<reference evidence="3" key="1">
    <citation type="submission" date="2025-08" db="UniProtKB">
        <authorList>
            <consortium name="RefSeq"/>
        </authorList>
    </citation>
    <scope>IDENTIFICATION</scope>
    <source>
        <strain evidence="3">15112-1751.03</strain>
        <tissue evidence="3">Whole Adult</tissue>
    </source>
</reference>
<evidence type="ECO:0000256" key="1">
    <source>
        <dbReference type="SAM" id="MobiDB-lite"/>
    </source>
</evidence>
<feature type="region of interest" description="Disordered" evidence="1">
    <location>
        <begin position="1723"/>
        <end position="1750"/>
    </location>
</feature>
<feature type="compositionally biased region" description="Basic and acidic residues" evidence="1">
    <location>
        <begin position="39"/>
        <end position="64"/>
    </location>
</feature>
<dbReference type="Proteomes" id="UP000515160">
    <property type="component" value="Chromosome 3"/>
</dbReference>
<evidence type="ECO:0000313" key="2">
    <source>
        <dbReference type="Proteomes" id="UP000515160"/>
    </source>
</evidence>
<feature type="region of interest" description="Disordered" evidence="1">
    <location>
        <begin position="406"/>
        <end position="428"/>
    </location>
</feature>
<feature type="compositionally biased region" description="Basic and acidic residues" evidence="1">
    <location>
        <begin position="373"/>
        <end position="383"/>
    </location>
</feature>
<evidence type="ECO:0000313" key="3">
    <source>
        <dbReference type="RefSeq" id="XP_034103188.1"/>
    </source>
</evidence>
<feature type="region of interest" description="Disordered" evidence="1">
    <location>
        <begin position="1042"/>
        <end position="1104"/>
    </location>
</feature>
<feature type="region of interest" description="Disordered" evidence="1">
    <location>
        <begin position="1"/>
        <end position="20"/>
    </location>
</feature>
<accession>A0A6P8WUW1</accession>
<protein>
    <submittedName>
        <fullName evidence="3">Uncharacterized protein LOC117567359</fullName>
    </submittedName>
</protein>
<dbReference type="GeneID" id="117567359"/>
<organism evidence="2 3">
    <name type="scientific">Drosophila albomicans</name>
    <name type="common">Fruit fly</name>
    <dbReference type="NCBI Taxonomy" id="7291"/>
    <lineage>
        <taxon>Eukaryota</taxon>
        <taxon>Metazoa</taxon>
        <taxon>Ecdysozoa</taxon>
        <taxon>Arthropoda</taxon>
        <taxon>Hexapoda</taxon>
        <taxon>Insecta</taxon>
        <taxon>Pterygota</taxon>
        <taxon>Neoptera</taxon>
        <taxon>Endopterygota</taxon>
        <taxon>Diptera</taxon>
        <taxon>Brachycera</taxon>
        <taxon>Muscomorpha</taxon>
        <taxon>Ephydroidea</taxon>
        <taxon>Drosophilidae</taxon>
        <taxon>Drosophila</taxon>
    </lineage>
</organism>
<feature type="region of interest" description="Disordered" evidence="1">
    <location>
        <begin position="356"/>
        <end position="387"/>
    </location>
</feature>
<dbReference type="RefSeq" id="XP_034103188.1">
    <property type="nucleotide sequence ID" value="XM_034247297.2"/>
</dbReference>
<feature type="region of interest" description="Disordered" evidence="1">
    <location>
        <begin position="524"/>
        <end position="543"/>
    </location>
</feature>
<sequence>MNRKPRSSLKQAATDENDPTIKAVNRRISFSGKKFVREFDTTEKPRDYDNSYEISDHTNGDDSHGTGAAATSTLLQLTARQGDKENEKMTSISIRESISTQYDQQQHNDFTLQLQTSVNLTLMPHELAKNRRLTTTMPMEFDSLSLSDVEREKLRENSMYGVPLSEKTMDLMPQKMFIDELDCKQSAKGDTMLNTIDMSCVADKENIVQQKTVLFEDNNITCDFSDIDPQQSVAAAAVAVNVAVTPKHESFAMEDRDCINYLADESTSSPLIPLDVINENNISRKLNFRQLNDALNAGRIQLFPNGPRTPTTDKIVKPPRFWHGLEQQQDQQELPLRDAIKPRGTLNFSESMMVSPVSQQPNKPMKNPIDDPVSGKKKEDQFKRNNRFSQADEFMLDNTNFLLHAKMGDETQSRNSSKSASRRETTYDNTAMELDDLEKQEAAVVAALEKVTRQQKLQRSEAINESDIQTNQRLSSTMQMNESIEVDQNQSQLAKAIGTDTSIQEPEPVAEKEYVIRRQTMHFAEAIDEDQQSPPRDSRTAARRQTMHFAEDMDEEMQSAKKEKKLPVNRQSLLMAESIYVDAEKPHKEAKPQAPFKVQSNRRRQTIHLAEDIDEDVNSQSLAPAMHQPTSGRRPTMHLAEPIEEDVGKVSNEVAPTVVQDYNIRRQTLHFAEAIDPPSPLKNVHAPSRAKTNSHRQTLLMAEPIEEDRVKPPQKDPLMEPAKKQRKQSLCFTEAIDIDMPSPIIDTQSKSQAAPPTHKSNQRRETLLMSESMEEEKQKPQLKAAALECLKERKRQTLHMSEPMEEEHKSVASAKKELPTKYLPSPLEHARCRRRDTLLMSEDIEEEEQNPQLETEAVKYPKERKRQTLHMSEPMEEEPMKVQSAASAKKHLPTKYLPSPLEHASSRRRETLLMAEAIEEEEMNPQIETTAVEHPKERRRQTLHMSEPMEEEPNRVQSISSFSQRKADLTKQLPTKYLPSPLELASSRRRETLLMSEAIEEEELNPQLPTAEMEHQSNRRQTLLLAEPIEEDLMKSETITQKEYQTSQRKTDYRKHLPNKHLPSPLEHASSRRRETLLMAEPIEEEAMQPAADNGEQSKSRRRQTLHLSEPIEEEPMQLKPLTAGHRAKPLYVGKASEEYISVAPSTHKIEQPFKPNRQTMHLAEPIIEDLPNISSDPGEKPASFAVQTHSIRKQTLHFEEEMQETGTNAMKEINNRNRQTMHLAEPIEVDLLIIPNDPKAKLAPPAVKPHGIRRQTLHFEEEIEEDIQPIQREMINEGVSSMEEKSNKRTQTMHMAEPMEEEAVNVPINLKAKCASFALQMQRIHRQTLHFEEEMEEEIQPLQREMHSSVGGGSLEQKSNKHRQTLHLAEPIEEDSFSGNIKQAAAPIDSRQEQRPTLHLREVIKKEPTSKSNQRQTLALAIDDSCIKIVPTYPALLKPHQTLCMSVDMNEDDMPATTPPEPSSIQPRMTFLENMDLEFLSPVADKAGCDSPSDSGEWLAQKNAKLRKTWVNPNNDKTESRKVTIETPKNKKMMQRSCLHITPGRSIIEYEDLEEMCNIDISEVATTNAASKQSVDMEVDKSIFGTPLASFNVKRLPTHLTPNLPQPKKRNTQYSEIQNDSNNSQIQLDITVKETDTHLSTSRNKSHIPVLRKSLNSPYSETEQIDGTVQMVRAQMIRQTRSLFCVETLRPMEQNLKERTIATYEDNPITISDVSSHFAAQKELAKQDAKNTSSTSGSSNENSNKSYGRSHKKFLNLSGDTEIFDAAEVIDLSLEDNEIEKTRLSLVSTLIDEEEASIVDGVGIELKADPELITEPEACLERVNPPAAAGSVDACKKCTHCRRSLSGTLENGTDETFELPNWNALELGLERLKRLRQHPTLDDVERYFELKDMERYSSASDLSESSDEDTHRITLQDLLADFKRKCEEMLKNLPEPVIVGSYAKRLKTALQEQLPRWIFDCELQCDRQYIVTHKTISTFRLVINYEPLDIMETDIKVRKIKATTFNTIITKSQWGVLSHLMDFQLRLALPLNLMILLDGNKVDDVVKFLKHIDSICVKTKKLCNDLRLLLISKQALLIRQPNRTVVRKTIRKMTRTKDEAHSRYEKTNFIIEITNVEKLSFENILEPPLYHFDEKIQFLPKGIAFLDTFLEHPEQYLKPITQPTN</sequence>
<gene>
    <name evidence="3" type="primary">LOC117567359</name>
</gene>
<dbReference type="OrthoDB" id="7762739at2759"/>
<feature type="region of interest" description="Disordered" evidence="1">
    <location>
        <begin position="39"/>
        <end position="68"/>
    </location>
</feature>
<keyword evidence="2" id="KW-1185">Reference proteome</keyword>